<evidence type="ECO:0000313" key="2">
    <source>
        <dbReference type="EMBL" id="PWK59592.1"/>
    </source>
</evidence>
<dbReference type="EMBL" id="QGGW01000007">
    <property type="protein sequence ID" value="PWK59592.1"/>
    <property type="molecule type" value="Genomic_DNA"/>
</dbReference>
<evidence type="ECO:0008006" key="4">
    <source>
        <dbReference type="Google" id="ProtNLM"/>
    </source>
</evidence>
<accession>A0A316GJJ9</accession>
<feature type="region of interest" description="Disordered" evidence="1">
    <location>
        <begin position="254"/>
        <end position="275"/>
    </location>
</feature>
<dbReference type="OrthoDB" id="835336at2"/>
<proteinExistence type="predicted"/>
<keyword evidence="3" id="KW-1185">Reference proteome</keyword>
<evidence type="ECO:0000256" key="1">
    <source>
        <dbReference type="SAM" id="MobiDB-lite"/>
    </source>
</evidence>
<evidence type="ECO:0000313" key="3">
    <source>
        <dbReference type="Proteomes" id="UP000245708"/>
    </source>
</evidence>
<comment type="caution">
    <text evidence="2">The sequence shown here is derived from an EMBL/GenBank/DDBJ whole genome shotgun (WGS) entry which is preliminary data.</text>
</comment>
<dbReference type="Pfam" id="PF13704">
    <property type="entry name" value="Glyco_tranf_2_4"/>
    <property type="match status" value="1"/>
</dbReference>
<sequence>MGKSLVAAMTHVRHEGFFLEKWIAHYGAIVGRENLFVVIDGEDWQPSVDLTGIQTEVLTDAPRERADNDSFMARKMSSRANDLLRERYRYVMRMDVDEYVVVDPATGLDWQAALAEVDEAGYLFATGVDMIQSGDESSPIDRTAPILSQRRHGYVTPPYSKPFVISRHANWANGGHRLLNLPVKMTGNFILFHLALADTQVAEDRIMARGGRDQHRSMRKHQFGRLRMIGEIDPATALPFDAARDIALAEFPVDKQGRPAARPKPPRHPAATDRGFPVMVPDRFAGLL</sequence>
<organism evidence="2 3">
    <name type="scientific">Roseicyclus mahoneyensis</name>
    <dbReference type="NCBI Taxonomy" id="164332"/>
    <lineage>
        <taxon>Bacteria</taxon>
        <taxon>Pseudomonadati</taxon>
        <taxon>Pseudomonadota</taxon>
        <taxon>Alphaproteobacteria</taxon>
        <taxon>Rhodobacterales</taxon>
        <taxon>Roseobacteraceae</taxon>
        <taxon>Roseicyclus</taxon>
    </lineage>
</organism>
<dbReference type="AlphaFoldDB" id="A0A316GJJ9"/>
<protein>
    <recommendedName>
        <fullName evidence="4">Glycosyl transferase family 2</fullName>
    </recommendedName>
</protein>
<gene>
    <name evidence="2" type="ORF">C7455_107137</name>
</gene>
<name>A0A316GJJ9_9RHOB</name>
<dbReference type="RefSeq" id="WP_146200007.1">
    <property type="nucleotide sequence ID" value="NZ_QGGW01000007.1"/>
</dbReference>
<reference evidence="2 3" key="1">
    <citation type="submission" date="2018-05" db="EMBL/GenBank/DDBJ databases">
        <title>Genomic Encyclopedia of Type Strains, Phase IV (KMG-IV): sequencing the most valuable type-strain genomes for metagenomic binning, comparative biology and taxonomic classification.</title>
        <authorList>
            <person name="Goeker M."/>
        </authorList>
    </citation>
    <scope>NUCLEOTIDE SEQUENCE [LARGE SCALE GENOMIC DNA]</scope>
    <source>
        <strain evidence="2 3">DSM 16097</strain>
    </source>
</reference>
<dbReference type="Proteomes" id="UP000245708">
    <property type="component" value="Unassembled WGS sequence"/>
</dbReference>